<dbReference type="EMBL" id="CAJVQB010075749">
    <property type="protein sequence ID" value="CAG8844388.1"/>
    <property type="molecule type" value="Genomic_DNA"/>
</dbReference>
<evidence type="ECO:0000313" key="2">
    <source>
        <dbReference type="Proteomes" id="UP000789901"/>
    </source>
</evidence>
<comment type="caution">
    <text evidence="1">The sequence shown here is derived from an EMBL/GenBank/DDBJ whole genome shotgun (WGS) entry which is preliminary data.</text>
</comment>
<dbReference type="Proteomes" id="UP000789901">
    <property type="component" value="Unassembled WGS sequence"/>
</dbReference>
<accession>A0ABN7WZD2</accession>
<evidence type="ECO:0000313" key="1">
    <source>
        <dbReference type="EMBL" id="CAG8844388.1"/>
    </source>
</evidence>
<proteinExistence type="predicted"/>
<gene>
    <name evidence="1" type="ORF">GMARGA_LOCUS37074</name>
</gene>
<name>A0ABN7WZD2_GIGMA</name>
<sequence length="57" mass="6394">DFSLFNNVPLKSSYPIPRAIPTSSNSNLEQVQDQISSLNLSICTHNVQEYNNNLKSL</sequence>
<keyword evidence="2" id="KW-1185">Reference proteome</keyword>
<feature type="non-terminal residue" evidence="1">
    <location>
        <position position="57"/>
    </location>
</feature>
<protein>
    <submittedName>
        <fullName evidence="1">28923_t:CDS:1</fullName>
    </submittedName>
</protein>
<feature type="non-terminal residue" evidence="1">
    <location>
        <position position="1"/>
    </location>
</feature>
<organism evidence="1 2">
    <name type="scientific">Gigaspora margarita</name>
    <dbReference type="NCBI Taxonomy" id="4874"/>
    <lineage>
        <taxon>Eukaryota</taxon>
        <taxon>Fungi</taxon>
        <taxon>Fungi incertae sedis</taxon>
        <taxon>Mucoromycota</taxon>
        <taxon>Glomeromycotina</taxon>
        <taxon>Glomeromycetes</taxon>
        <taxon>Diversisporales</taxon>
        <taxon>Gigasporaceae</taxon>
        <taxon>Gigaspora</taxon>
    </lineage>
</organism>
<reference evidence="1 2" key="1">
    <citation type="submission" date="2021-06" db="EMBL/GenBank/DDBJ databases">
        <authorList>
            <person name="Kallberg Y."/>
            <person name="Tangrot J."/>
            <person name="Rosling A."/>
        </authorList>
    </citation>
    <scope>NUCLEOTIDE SEQUENCE [LARGE SCALE GENOMIC DNA]</scope>
    <source>
        <strain evidence="1 2">120-4 pot B 10/14</strain>
    </source>
</reference>